<accession>A0A026WJR0</accession>
<name>A0A026WJR0_OOCBI</name>
<keyword evidence="1" id="KW-0732">Signal</keyword>
<feature type="signal peptide" evidence="1">
    <location>
        <begin position="1"/>
        <end position="19"/>
    </location>
</feature>
<evidence type="ECO:0000313" key="3">
    <source>
        <dbReference type="Proteomes" id="UP000053097"/>
    </source>
</evidence>
<organism evidence="2 3">
    <name type="scientific">Ooceraea biroi</name>
    <name type="common">Clonal raider ant</name>
    <name type="synonym">Cerapachys biroi</name>
    <dbReference type="NCBI Taxonomy" id="2015173"/>
    <lineage>
        <taxon>Eukaryota</taxon>
        <taxon>Metazoa</taxon>
        <taxon>Ecdysozoa</taxon>
        <taxon>Arthropoda</taxon>
        <taxon>Hexapoda</taxon>
        <taxon>Insecta</taxon>
        <taxon>Pterygota</taxon>
        <taxon>Neoptera</taxon>
        <taxon>Endopterygota</taxon>
        <taxon>Hymenoptera</taxon>
        <taxon>Apocrita</taxon>
        <taxon>Aculeata</taxon>
        <taxon>Formicoidea</taxon>
        <taxon>Formicidae</taxon>
        <taxon>Dorylinae</taxon>
        <taxon>Ooceraea</taxon>
    </lineage>
</organism>
<evidence type="ECO:0000256" key="1">
    <source>
        <dbReference type="SAM" id="SignalP"/>
    </source>
</evidence>
<proteinExistence type="predicted"/>
<gene>
    <name evidence="2" type="ORF">X777_02858</name>
</gene>
<keyword evidence="3" id="KW-1185">Reference proteome</keyword>
<dbReference type="Proteomes" id="UP000053097">
    <property type="component" value="Unassembled WGS sequence"/>
</dbReference>
<sequence>MLLHIAAVTVLVNIAIIELDSLYSFPSEELLDMDPSQSEVTSELRRRSVREITDAGISSCTFAATSLVT</sequence>
<protein>
    <submittedName>
        <fullName evidence="2">Uncharacterized protein</fullName>
    </submittedName>
</protein>
<dbReference type="EMBL" id="KK107167">
    <property type="protein sequence ID" value="EZA56240.1"/>
    <property type="molecule type" value="Genomic_DNA"/>
</dbReference>
<dbReference type="AlphaFoldDB" id="A0A026WJR0"/>
<reference evidence="2 3" key="1">
    <citation type="journal article" date="2014" name="Curr. Biol.">
        <title>The genome of the clonal raider ant Cerapachys biroi.</title>
        <authorList>
            <person name="Oxley P.R."/>
            <person name="Ji L."/>
            <person name="Fetter-Pruneda I."/>
            <person name="McKenzie S.K."/>
            <person name="Li C."/>
            <person name="Hu H."/>
            <person name="Zhang G."/>
            <person name="Kronauer D.J."/>
        </authorList>
    </citation>
    <scope>NUCLEOTIDE SEQUENCE [LARGE SCALE GENOMIC DNA]</scope>
</reference>
<feature type="chain" id="PRO_5001541133" evidence="1">
    <location>
        <begin position="20"/>
        <end position="69"/>
    </location>
</feature>
<evidence type="ECO:0000313" key="2">
    <source>
        <dbReference type="EMBL" id="EZA56240.1"/>
    </source>
</evidence>